<dbReference type="Pfam" id="PF19614">
    <property type="entry name" value="DUF6119"/>
    <property type="match status" value="1"/>
</dbReference>
<gene>
    <name evidence="1" type="ORF">AOZ06_08265</name>
</gene>
<reference evidence="1 2" key="1">
    <citation type="submission" date="2015-07" db="EMBL/GenBank/DDBJ databases">
        <title>Genome sequencing of Kibdelosporangium phytohabitans.</title>
        <authorList>
            <person name="Qin S."/>
            <person name="Xing K."/>
        </authorList>
    </citation>
    <scope>NUCLEOTIDE SEQUENCE [LARGE SCALE GENOMIC DNA]</scope>
    <source>
        <strain evidence="1 2">KLBMP1111</strain>
    </source>
</reference>
<dbReference type="NCBIfam" id="TIGR04141">
    <property type="entry name" value="TIGR04141 family sporadically distributed protein"/>
    <property type="match status" value="1"/>
</dbReference>
<accession>A0A0N9HXG7</accession>
<dbReference type="EMBL" id="CP012752">
    <property type="protein sequence ID" value="ALG06922.1"/>
    <property type="molecule type" value="Genomic_DNA"/>
</dbReference>
<sequence>MHIKWLASATALSHLITQARVSAWSQRLKPEARRQLDDKVRALDSGRRITERPKTFVLAAAGRKWHVDELFTLSMIGLLKLRNDLLCLGVDLQFADIPFTPKRKKSANKRAA</sequence>
<organism evidence="1 2">
    <name type="scientific">Kibdelosporangium phytohabitans</name>
    <dbReference type="NCBI Taxonomy" id="860235"/>
    <lineage>
        <taxon>Bacteria</taxon>
        <taxon>Bacillati</taxon>
        <taxon>Actinomycetota</taxon>
        <taxon>Actinomycetes</taxon>
        <taxon>Pseudonocardiales</taxon>
        <taxon>Pseudonocardiaceae</taxon>
        <taxon>Kibdelosporangium</taxon>
    </lineage>
</organism>
<dbReference type="AlphaFoldDB" id="A0A0N9HXG7"/>
<evidence type="ECO:0000313" key="2">
    <source>
        <dbReference type="Proteomes" id="UP000063699"/>
    </source>
</evidence>
<dbReference type="InterPro" id="IPR026487">
    <property type="entry name" value="CHP04141"/>
</dbReference>
<dbReference type="KEGG" id="kphy:AOZ06_08265"/>
<name>A0A0N9HXG7_9PSEU</name>
<keyword evidence="2" id="KW-1185">Reference proteome</keyword>
<protein>
    <submittedName>
        <fullName evidence="1">Uncharacterized protein</fullName>
    </submittedName>
</protein>
<proteinExistence type="predicted"/>
<evidence type="ECO:0000313" key="1">
    <source>
        <dbReference type="EMBL" id="ALG06922.1"/>
    </source>
</evidence>
<dbReference type="Proteomes" id="UP000063699">
    <property type="component" value="Chromosome"/>
</dbReference>
<dbReference type="STRING" id="860235.AOZ06_08265"/>